<accession>A0A3Q2CSQ3</accession>
<keyword evidence="5 9" id="KW-0106">Calcium</keyword>
<dbReference type="Pfam" id="PF00354">
    <property type="entry name" value="Pentaxin"/>
    <property type="match status" value="1"/>
</dbReference>
<evidence type="ECO:0000259" key="11">
    <source>
        <dbReference type="PROSITE" id="PS51828"/>
    </source>
</evidence>
<comment type="subcellular location">
    <subcellularLocation>
        <location evidence="1 9">Secreted</location>
    </subcellularLocation>
</comment>
<protein>
    <recommendedName>
        <fullName evidence="9">Pentraxin family member</fullName>
    </recommendedName>
</protein>
<evidence type="ECO:0000256" key="8">
    <source>
        <dbReference type="PROSITE-ProRule" id="PRU01172"/>
    </source>
</evidence>
<keyword evidence="6" id="KW-1015">Disulfide bond</keyword>
<feature type="signal peptide" evidence="10">
    <location>
        <begin position="1"/>
        <end position="40"/>
    </location>
</feature>
<comment type="subunit">
    <text evidence="9">Homopentamer. Pentaxin (or pentraxin) have a discoid arrangement of 5 non-covalently bound subunits.</text>
</comment>
<evidence type="ECO:0000256" key="7">
    <source>
        <dbReference type="ARBA" id="ARBA00038102"/>
    </source>
</evidence>
<dbReference type="Ensembl" id="ENSCVAT00000001269.1">
    <property type="protein sequence ID" value="ENSCVAP00000008647.1"/>
    <property type="gene ID" value="ENSCVAG00000000289.1"/>
</dbReference>
<dbReference type="AlphaFoldDB" id="A0A3Q2CSQ3"/>
<dbReference type="GeneTree" id="ENSGT01100000263515"/>
<organism evidence="12 13">
    <name type="scientific">Cyprinodon variegatus</name>
    <name type="common">Sheepshead minnow</name>
    <dbReference type="NCBI Taxonomy" id="28743"/>
    <lineage>
        <taxon>Eukaryota</taxon>
        <taxon>Metazoa</taxon>
        <taxon>Chordata</taxon>
        <taxon>Craniata</taxon>
        <taxon>Vertebrata</taxon>
        <taxon>Euteleostomi</taxon>
        <taxon>Actinopterygii</taxon>
        <taxon>Neopterygii</taxon>
        <taxon>Teleostei</taxon>
        <taxon>Neoteleostei</taxon>
        <taxon>Acanthomorphata</taxon>
        <taxon>Ovalentaria</taxon>
        <taxon>Atherinomorphae</taxon>
        <taxon>Cyprinodontiformes</taxon>
        <taxon>Cyprinodontidae</taxon>
        <taxon>Cyprinodon</taxon>
    </lineage>
</organism>
<keyword evidence="2" id="KW-0964">Secreted</keyword>
<dbReference type="InterPro" id="IPR001759">
    <property type="entry name" value="PTX_dom"/>
</dbReference>
<keyword evidence="3 9" id="KW-0479">Metal-binding</keyword>
<feature type="domain" description="Pentraxin (PTX)" evidence="11">
    <location>
        <begin position="46"/>
        <end position="244"/>
    </location>
</feature>
<dbReference type="GO" id="GO:0046872">
    <property type="term" value="F:metal ion binding"/>
    <property type="evidence" value="ECO:0007669"/>
    <property type="project" value="UniProtKB-KW"/>
</dbReference>
<dbReference type="PANTHER" id="PTHR45869">
    <property type="entry name" value="C-REACTIVE PROTEIN-RELATED"/>
    <property type="match status" value="1"/>
</dbReference>
<evidence type="ECO:0000256" key="6">
    <source>
        <dbReference type="ARBA" id="ARBA00023157"/>
    </source>
</evidence>
<comment type="cofactor">
    <cofactor evidence="9">
        <name>Ca(2+)</name>
        <dbReference type="ChEBI" id="CHEBI:29108"/>
    </cofactor>
    <text evidence="9">Binds 2 calcium ions per subunit.</text>
</comment>
<dbReference type="SUPFAM" id="SSF49899">
    <property type="entry name" value="Concanavalin A-like lectins/glucanases"/>
    <property type="match status" value="1"/>
</dbReference>
<dbReference type="PRINTS" id="PR00895">
    <property type="entry name" value="PENTAXIN"/>
</dbReference>
<reference evidence="12" key="2">
    <citation type="submission" date="2025-09" db="UniProtKB">
        <authorList>
            <consortium name="Ensembl"/>
        </authorList>
    </citation>
    <scope>IDENTIFICATION</scope>
</reference>
<dbReference type="InterPro" id="IPR013320">
    <property type="entry name" value="ConA-like_dom_sf"/>
</dbReference>
<dbReference type="InterPro" id="IPR051005">
    <property type="entry name" value="Pentraxin_domain"/>
</dbReference>
<keyword evidence="13" id="KW-1185">Reference proteome</keyword>
<evidence type="ECO:0000256" key="10">
    <source>
        <dbReference type="SAM" id="SignalP"/>
    </source>
</evidence>
<feature type="chain" id="PRO_5018773503" description="Pentraxin family member" evidence="10">
    <location>
        <begin position="41"/>
        <end position="246"/>
    </location>
</feature>
<name>A0A3Q2CSQ3_CYPVA</name>
<dbReference type="Gene3D" id="2.60.120.200">
    <property type="match status" value="1"/>
</dbReference>
<dbReference type="SMART" id="SM00159">
    <property type="entry name" value="PTX"/>
    <property type="match status" value="1"/>
</dbReference>
<evidence type="ECO:0000313" key="12">
    <source>
        <dbReference type="Ensembl" id="ENSCVAP00000008647.1"/>
    </source>
</evidence>
<dbReference type="Proteomes" id="UP000265020">
    <property type="component" value="Unassembled WGS sequence"/>
</dbReference>
<sequence length="246" mass="27658">MRKRHHFKTQCSSSLRPQGTKPSFKMPFLLLFMMLSACAASPQDLSGKMFTFPQETNTARVMLNTSADNLSAVTVCLRSFTDLSRDHSLFSLATPSSDNGFLIFKGNSDKISLYVDNKQVDYLGLGYELNVWHSICSTWDVESGLGQMWLNGKSSPRKFLGGSRISQPIVILGQEQDSYGGRFDAKQSFIGMISDVHMWDYVLSPCEIQSYVDNLNFTPGNVLNWRALTFDVIGRVLIENRLLTCH</sequence>
<keyword evidence="4 10" id="KW-0732">Signal</keyword>
<evidence type="ECO:0000256" key="4">
    <source>
        <dbReference type="ARBA" id="ARBA00022729"/>
    </source>
</evidence>
<evidence type="ECO:0000256" key="3">
    <source>
        <dbReference type="ARBA" id="ARBA00022723"/>
    </source>
</evidence>
<evidence type="ECO:0000256" key="2">
    <source>
        <dbReference type="ARBA" id="ARBA00022525"/>
    </source>
</evidence>
<dbReference type="STRING" id="28743.ENSCVAP00000008647"/>
<dbReference type="GO" id="GO:0005576">
    <property type="term" value="C:extracellular region"/>
    <property type="evidence" value="ECO:0007669"/>
    <property type="project" value="UniProtKB-SubCell"/>
</dbReference>
<evidence type="ECO:0000256" key="9">
    <source>
        <dbReference type="RuleBase" id="RU362112"/>
    </source>
</evidence>
<reference evidence="12" key="1">
    <citation type="submission" date="2025-08" db="UniProtKB">
        <authorList>
            <consortium name="Ensembl"/>
        </authorList>
    </citation>
    <scope>IDENTIFICATION</scope>
</reference>
<dbReference type="PANTHER" id="PTHR45869:SF7">
    <property type="entry name" value="C-REACTIVE PROTEIN"/>
    <property type="match status" value="1"/>
</dbReference>
<dbReference type="OMA" id="CVSWNTW"/>
<dbReference type="PROSITE" id="PS51828">
    <property type="entry name" value="PTX_2"/>
    <property type="match status" value="1"/>
</dbReference>
<proteinExistence type="inferred from homology"/>
<evidence type="ECO:0000313" key="13">
    <source>
        <dbReference type="Proteomes" id="UP000265020"/>
    </source>
</evidence>
<evidence type="ECO:0000256" key="1">
    <source>
        <dbReference type="ARBA" id="ARBA00004613"/>
    </source>
</evidence>
<comment type="similarity">
    <text evidence="7 9">Belongs to the pentraxin family.</text>
</comment>
<comment type="caution">
    <text evidence="8">Lacks conserved residue(s) required for the propagation of feature annotation.</text>
</comment>
<dbReference type="FunFam" id="2.60.120.200:FF:000070">
    <property type="entry name" value="Serum amyloid P-component"/>
    <property type="match status" value="1"/>
</dbReference>
<evidence type="ECO:0000256" key="5">
    <source>
        <dbReference type="ARBA" id="ARBA00022837"/>
    </source>
</evidence>